<evidence type="ECO:0000313" key="11">
    <source>
        <dbReference type="Proteomes" id="UP000017836"/>
    </source>
</evidence>
<keyword evidence="11" id="KW-1185">Reference proteome</keyword>
<protein>
    <recommendedName>
        <fullName evidence="9">PGG domain-containing protein</fullName>
    </recommendedName>
</protein>
<dbReference type="GO" id="GO:0005886">
    <property type="term" value="C:plasma membrane"/>
    <property type="evidence" value="ECO:0000318"/>
    <property type="project" value="GO_Central"/>
</dbReference>
<accession>W1NVM0</accession>
<comment type="subcellular location">
    <subcellularLocation>
        <location evidence="1">Membrane</location>
        <topology evidence="1">Multi-pass membrane protein</topology>
    </subcellularLocation>
</comment>
<feature type="repeat" description="ANK" evidence="7">
    <location>
        <begin position="69"/>
        <end position="101"/>
    </location>
</feature>
<dbReference type="Gene3D" id="1.25.40.20">
    <property type="entry name" value="Ankyrin repeat-containing domain"/>
    <property type="match status" value="1"/>
</dbReference>
<sequence length="601" mass="65795">MDKRLYVASIVGNVALLLELVQEDESILDQVTEPARDTALHLAARFGQINFVKEIVGFKPQMVSLENHRLETPVHEASREGHAEVVALLLEMESTVAYKLNREDESCLKLACRRGHLSVVKYLLEIPWLLITELGKPSTSLHAAVAGGHTDVVREIIKIRPDFAWVVDNEGNSPLHIASSKGHVEISRELIRENPDLCFFKDKFGRNPLHAAAAKGRVSVLDEILSTNLDCAHKLTNHGESILHLSVKNNQFLALKYLVEKLDITDLVNLPDINGNSILHLATAGKLNNAVKYIIQHTSINLNALNNKGFTALDVVEHDNSNSSALQIGETLRSAGGKTGENLPPTPPEVQEHLAEAIHHAAAKLPSEAPRTASPLARRHPKNPHHVEYHIEGLRNARNTITVVAVLIATVTFTAGISPPGGVQQEGTKGATPAGKAVMARTLAFKVFMVSNHVALFTSLGIVVVLVSVIPFRRSALKSLLVLTHKAMWAAVSFTAIAYVAATWVVLPHDRSMRWLYVVIVVLGGGGMASVFIGLSMLLVMQWFNIKEWKKENREMRELGGSQGTHNSHMADDWSPFPRVKGSPSLSADLGSTEHSGYLLY</sequence>
<dbReference type="Pfam" id="PF12796">
    <property type="entry name" value="Ank_2"/>
    <property type="match status" value="2"/>
</dbReference>
<feature type="transmembrane region" description="Helical" evidence="8">
    <location>
        <begin position="401"/>
        <end position="423"/>
    </location>
</feature>
<evidence type="ECO:0000256" key="3">
    <source>
        <dbReference type="ARBA" id="ARBA00022737"/>
    </source>
</evidence>
<evidence type="ECO:0000256" key="7">
    <source>
        <dbReference type="PROSITE-ProRule" id="PRU00023"/>
    </source>
</evidence>
<feature type="transmembrane region" description="Helical" evidence="8">
    <location>
        <begin position="488"/>
        <end position="509"/>
    </location>
</feature>
<evidence type="ECO:0000256" key="5">
    <source>
        <dbReference type="ARBA" id="ARBA00023043"/>
    </source>
</evidence>
<dbReference type="SMART" id="SM00248">
    <property type="entry name" value="ANK"/>
    <property type="match status" value="8"/>
</dbReference>
<dbReference type="OrthoDB" id="20872at2759"/>
<dbReference type="InterPro" id="IPR002110">
    <property type="entry name" value="Ankyrin_rpt"/>
</dbReference>
<feature type="transmembrane region" description="Helical" evidence="8">
    <location>
        <begin position="515"/>
        <end position="541"/>
    </location>
</feature>
<evidence type="ECO:0000256" key="4">
    <source>
        <dbReference type="ARBA" id="ARBA00022989"/>
    </source>
</evidence>
<dbReference type="OMA" id="VTHKIMW"/>
<dbReference type="STRING" id="13333.W1NVM0"/>
<dbReference type="KEGG" id="atr:18426726"/>
<dbReference type="Gramene" id="ERM98709">
    <property type="protein sequence ID" value="ERM98709"/>
    <property type="gene ID" value="AMTR_s00109p00146120"/>
</dbReference>
<reference evidence="11" key="1">
    <citation type="journal article" date="2013" name="Science">
        <title>The Amborella genome and the evolution of flowering plants.</title>
        <authorList>
            <consortium name="Amborella Genome Project"/>
        </authorList>
    </citation>
    <scope>NUCLEOTIDE SEQUENCE [LARGE SCALE GENOMIC DNA]</scope>
</reference>
<evidence type="ECO:0000313" key="10">
    <source>
        <dbReference type="EMBL" id="ERM98709.1"/>
    </source>
</evidence>
<feature type="repeat" description="ANK" evidence="7">
    <location>
        <begin position="204"/>
        <end position="230"/>
    </location>
</feature>
<dbReference type="eggNOG" id="KOG0504">
    <property type="taxonomic scope" value="Eukaryota"/>
</dbReference>
<evidence type="ECO:0000256" key="2">
    <source>
        <dbReference type="ARBA" id="ARBA00022692"/>
    </source>
</evidence>
<dbReference type="EMBL" id="KI395307">
    <property type="protein sequence ID" value="ERM98709.1"/>
    <property type="molecule type" value="Genomic_DNA"/>
</dbReference>
<gene>
    <name evidence="10" type="ORF">AMTR_s00109p00146120</name>
</gene>
<evidence type="ECO:0000259" key="9">
    <source>
        <dbReference type="Pfam" id="PF13962"/>
    </source>
</evidence>
<dbReference type="PROSITE" id="PS50297">
    <property type="entry name" value="ANK_REP_REGION"/>
    <property type="match status" value="2"/>
</dbReference>
<feature type="repeat" description="ANK" evidence="7">
    <location>
        <begin position="170"/>
        <end position="202"/>
    </location>
</feature>
<evidence type="ECO:0000256" key="8">
    <source>
        <dbReference type="SAM" id="Phobius"/>
    </source>
</evidence>
<keyword evidence="3" id="KW-0677">Repeat</keyword>
<dbReference type="AlphaFoldDB" id="W1NVM0"/>
<dbReference type="InterPro" id="IPR036770">
    <property type="entry name" value="Ankyrin_rpt-contain_sf"/>
</dbReference>
<organism evidence="10 11">
    <name type="scientific">Amborella trichopoda</name>
    <dbReference type="NCBI Taxonomy" id="13333"/>
    <lineage>
        <taxon>Eukaryota</taxon>
        <taxon>Viridiplantae</taxon>
        <taxon>Streptophyta</taxon>
        <taxon>Embryophyta</taxon>
        <taxon>Tracheophyta</taxon>
        <taxon>Spermatophyta</taxon>
        <taxon>Magnoliopsida</taxon>
        <taxon>Amborellales</taxon>
        <taxon>Amborellaceae</taxon>
        <taxon>Amborella</taxon>
    </lineage>
</organism>
<evidence type="ECO:0000256" key="1">
    <source>
        <dbReference type="ARBA" id="ARBA00004141"/>
    </source>
</evidence>
<dbReference type="PANTHER" id="PTHR24186">
    <property type="entry name" value="PROTEIN PHOSPHATASE 1 REGULATORY SUBUNIT"/>
    <property type="match status" value="1"/>
</dbReference>
<dbReference type="PANTHER" id="PTHR24186:SF38">
    <property type="entry name" value="ANKYRIN REPEAT FAMILY PROTEIN"/>
    <property type="match status" value="1"/>
</dbReference>
<dbReference type="PROSITE" id="PS50088">
    <property type="entry name" value="ANK_REPEAT"/>
    <property type="match status" value="3"/>
</dbReference>
<keyword evidence="2 8" id="KW-0812">Transmembrane</keyword>
<proteinExistence type="predicted"/>
<evidence type="ECO:0000256" key="6">
    <source>
        <dbReference type="ARBA" id="ARBA00023136"/>
    </source>
</evidence>
<dbReference type="Proteomes" id="UP000017836">
    <property type="component" value="Unassembled WGS sequence"/>
</dbReference>
<name>W1NVM0_AMBTC</name>
<dbReference type="SUPFAM" id="SSF48403">
    <property type="entry name" value="Ankyrin repeat"/>
    <property type="match status" value="1"/>
</dbReference>
<keyword evidence="4 8" id="KW-1133">Transmembrane helix</keyword>
<feature type="domain" description="PGG" evidence="9">
    <location>
        <begin position="392"/>
        <end position="506"/>
    </location>
</feature>
<dbReference type="Pfam" id="PF13962">
    <property type="entry name" value="PGG"/>
    <property type="match status" value="1"/>
</dbReference>
<dbReference type="HOGENOM" id="CLU_000134_47_3_1"/>
<keyword evidence="5 7" id="KW-0040">ANK repeat</keyword>
<dbReference type="InterPro" id="IPR026961">
    <property type="entry name" value="PGG_dom"/>
</dbReference>
<keyword evidence="6 8" id="KW-0472">Membrane</keyword>
<feature type="transmembrane region" description="Helical" evidence="8">
    <location>
        <begin position="443"/>
        <end position="467"/>
    </location>
</feature>